<evidence type="ECO:0000313" key="3">
    <source>
        <dbReference type="Proteomes" id="UP001495147"/>
    </source>
</evidence>
<organism evidence="2 3">
    <name type="scientific">Roseateles paludis</name>
    <dbReference type="NCBI Taxonomy" id="3145238"/>
    <lineage>
        <taxon>Bacteria</taxon>
        <taxon>Pseudomonadati</taxon>
        <taxon>Pseudomonadota</taxon>
        <taxon>Betaproteobacteria</taxon>
        <taxon>Burkholderiales</taxon>
        <taxon>Sphaerotilaceae</taxon>
        <taxon>Roseateles</taxon>
    </lineage>
</organism>
<comment type="caution">
    <text evidence="2">The sequence shown here is derived from an EMBL/GenBank/DDBJ whole genome shotgun (WGS) entry which is preliminary data.</text>
</comment>
<gene>
    <name evidence="2" type="ORF">ABDJ85_17525</name>
</gene>
<sequence>MYCQALGPAFEQLPQAVRRFHTLSGNWSLTGQVETDAPATWLARCLAWCLGTPRQATAGAIRFELHASPTAETWTRHFPAQTMRSTLRLVRQELHESLGLSRLRFRLAASPQGLEMQLVGLRFLGLPCPTWLMPRVVAREYGDGQRLHFEVSAEVPGLGRVAGYRGHLDLPEAP</sequence>
<keyword evidence="3" id="KW-1185">Reference proteome</keyword>
<evidence type="ECO:0000313" key="2">
    <source>
        <dbReference type="EMBL" id="MEO3693274.1"/>
    </source>
</evidence>
<proteinExistence type="predicted"/>
<reference evidence="2 3" key="1">
    <citation type="submission" date="2024-05" db="EMBL/GenBank/DDBJ databases">
        <title>Roseateles sp. DJS-2-20 16S ribosomal RNA gene Genome sequencing and assembly.</title>
        <authorList>
            <person name="Woo H."/>
        </authorList>
    </citation>
    <scope>NUCLEOTIDE SEQUENCE [LARGE SCALE GENOMIC DNA]</scope>
    <source>
        <strain evidence="2 3">DJS-2-20</strain>
    </source>
</reference>
<protein>
    <submittedName>
        <fullName evidence="2">DUF4166 domain-containing protein</fullName>
    </submittedName>
</protein>
<name>A0ABV0G6C5_9BURK</name>
<accession>A0ABV0G6C5</accession>
<dbReference type="InterPro" id="IPR025311">
    <property type="entry name" value="DUF4166"/>
</dbReference>
<evidence type="ECO:0000259" key="1">
    <source>
        <dbReference type="Pfam" id="PF13761"/>
    </source>
</evidence>
<dbReference type="EMBL" id="JBDPZD010000006">
    <property type="protein sequence ID" value="MEO3693274.1"/>
    <property type="molecule type" value="Genomic_DNA"/>
</dbReference>
<dbReference type="Pfam" id="PF13761">
    <property type="entry name" value="DUF4166"/>
    <property type="match status" value="1"/>
</dbReference>
<feature type="domain" description="DUF4166" evidence="1">
    <location>
        <begin position="13"/>
        <end position="168"/>
    </location>
</feature>
<dbReference type="Proteomes" id="UP001495147">
    <property type="component" value="Unassembled WGS sequence"/>
</dbReference>